<dbReference type="RefSeq" id="WP_271993951.1">
    <property type="nucleotide sequence ID" value="NZ_JAQNDN010000001.1"/>
</dbReference>
<sequence>MTDEEFETFLADNLAPAERPPDLAFVAMNERLLALDRAVAQRRRAAWRRGLSDGLAAAALSAGLGLWTVWRPDWAHPAGAILPLLAGLMVVAWLVGHDWGADTAAHEDLA</sequence>
<name>A0ABT5AYW3_9BACT</name>
<protein>
    <submittedName>
        <fullName evidence="2">Uncharacterized protein</fullName>
    </submittedName>
</protein>
<feature type="transmembrane region" description="Helical" evidence="1">
    <location>
        <begin position="51"/>
        <end position="70"/>
    </location>
</feature>
<organism evidence="2 3">
    <name type="scientific">Nannocystis radixulma</name>
    <dbReference type="NCBI Taxonomy" id="2995305"/>
    <lineage>
        <taxon>Bacteria</taxon>
        <taxon>Pseudomonadati</taxon>
        <taxon>Myxococcota</taxon>
        <taxon>Polyangia</taxon>
        <taxon>Nannocystales</taxon>
        <taxon>Nannocystaceae</taxon>
        <taxon>Nannocystis</taxon>
    </lineage>
</organism>
<evidence type="ECO:0000256" key="1">
    <source>
        <dbReference type="SAM" id="Phobius"/>
    </source>
</evidence>
<keyword evidence="3" id="KW-1185">Reference proteome</keyword>
<evidence type="ECO:0000313" key="3">
    <source>
        <dbReference type="Proteomes" id="UP001217838"/>
    </source>
</evidence>
<keyword evidence="1" id="KW-0472">Membrane</keyword>
<reference evidence="2 3" key="1">
    <citation type="submission" date="2022-11" db="EMBL/GenBank/DDBJ databases">
        <title>Minimal conservation of predation-associated metabolite biosynthetic gene clusters underscores biosynthetic potential of Myxococcota including descriptions for ten novel species: Archangium lansinium sp. nov., Myxococcus landrumus sp. nov., Nannocystis bai.</title>
        <authorList>
            <person name="Ahearne A."/>
            <person name="Stevens C."/>
            <person name="Dowd S."/>
        </authorList>
    </citation>
    <scope>NUCLEOTIDE SEQUENCE [LARGE SCALE GENOMIC DNA]</scope>
    <source>
        <strain evidence="2 3">NCELM</strain>
    </source>
</reference>
<accession>A0ABT5AYW3</accession>
<keyword evidence="1" id="KW-0812">Transmembrane</keyword>
<evidence type="ECO:0000313" key="2">
    <source>
        <dbReference type="EMBL" id="MDC0666413.1"/>
    </source>
</evidence>
<keyword evidence="1" id="KW-1133">Transmembrane helix</keyword>
<dbReference type="Proteomes" id="UP001217838">
    <property type="component" value="Unassembled WGS sequence"/>
</dbReference>
<proteinExistence type="predicted"/>
<comment type="caution">
    <text evidence="2">The sequence shown here is derived from an EMBL/GenBank/DDBJ whole genome shotgun (WGS) entry which is preliminary data.</text>
</comment>
<gene>
    <name evidence="2" type="ORF">POL58_01630</name>
</gene>
<feature type="transmembrane region" description="Helical" evidence="1">
    <location>
        <begin position="76"/>
        <end position="96"/>
    </location>
</feature>
<dbReference type="EMBL" id="JAQNDN010000001">
    <property type="protein sequence ID" value="MDC0666413.1"/>
    <property type="molecule type" value="Genomic_DNA"/>
</dbReference>